<dbReference type="Gene3D" id="3.30.450.40">
    <property type="match status" value="1"/>
</dbReference>
<dbReference type="InterPro" id="IPR014757">
    <property type="entry name" value="Tscrpt_reg_IclR_C"/>
</dbReference>
<name>A0ABR9KIS1_9ACTN</name>
<dbReference type="GO" id="GO:0003677">
    <property type="term" value="F:DNA binding"/>
    <property type="evidence" value="ECO:0007669"/>
    <property type="project" value="UniProtKB-KW"/>
</dbReference>
<dbReference type="EMBL" id="JADBEF010000001">
    <property type="protein sequence ID" value="MBE1561919.1"/>
    <property type="molecule type" value="Genomic_DNA"/>
</dbReference>
<evidence type="ECO:0000313" key="2">
    <source>
        <dbReference type="EMBL" id="MBE1561919.1"/>
    </source>
</evidence>
<comment type="caution">
    <text evidence="2">The sequence shown here is derived from an EMBL/GenBank/DDBJ whole genome shotgun (WGS) entry which is preliminary data.</text>
</comment>
<dbReference type="Pfam" id="PF01614">
    <property type="entry name" value="IclR_C"/>
    <property type="match status" value="1"/>
</dbReference>
<dbReference type="RefSeq" id="WP_318781904.1">
    <property type="nucleotide sequence ID" value="NZ_BAAASY010000051.1"/>
</dbReference>
<dbReference type="PROSITE" id="PS51078">
    <property type="entry name" value="ICLR_ED"/>
    <property type="match status" value="1"/>
</dbReference>
<keyword evidence="2" id="KW-0238">DNA-binding</keyword>
<dbReference type="PANTHER" id="PTHR30136">
    <property type="entry name" value="HELIX-TURN-HELIX TRANSCRIPTIONAL REGULATOR, ICLR FAMILY"/>
    <property type="match status" value="1"/>
</dbReference>
<sequence length="93" mass="10036">MPVWNRVGGRFALHATGVGLALPARAPAQVQEEVLAQPLRRYTAKTMTDPATLRRVLADVRRSGYAVSDGQVTLDALSVAAAGRPVMRNPSRR</sequence>
<feature type="domain" description="IclR-ED" evidence="1">
    <location>
        <begin position="1"/>
        <end position="93"/>
    </location>
</feature>
<protein>
    <submittedName>
        <fullName evidence="2">DNA-binding IclR family transcriptional regulator</fullName>
    </submittedName>
</protein>
<evidence type="ECO:0000313" key="3">
    <source>
        <dbReference type="Proteomes" id="UP000661607"/>
    </source>
</evidence>
<evidence type="ECO:0000259" key="1">
    <source>
        <dbReference type="PROSITE" id="PS51078"/>
    </source>
</evidence>
<accession>A0ABR9KIS1</accession>
<organism evidence="2 3">
    <name type="scientific">Nonomuraea africana</name>
    <dbReference type="NCBI Taxonomy" id="46171"/>
    <lineage>
        <taxon>Bacteria</taxon>
        <taxon>Bacillati</taxon>
        <taxon>Actinomycetota</taxon>
        <taxon>Actinomycetes</taxon>
        <taxon>Streptosporangiales</taxon>
        <taxon>Streptosporangiaceae</taxon>
        <taxon>Nonomuraea</taxon>
    </lineage>
</organism>
<proteinExistence type="predicted"/>
<dbReference type="InterPro" id="IPR050707">
    <property type="entry name" value="HTH_MetabolicPath_Reg"/>
</dbReference>
<gene>
    <name evidence="2" type="ORF">H4W81_004698</name>
</gene>
<dbReference type="InterPro" id="IPR029016">
    <property type="entry name" value="GAF-like_dom_sf"/>
</dbReference>
<dbReference type="SUPFAM" id="SSF55781">
    <property type="entry name" value="GAF domain-like"/>
    <property type="match status" value="1"/>
</dbReference>
<dbReference type="Proteomes" id="UP000661607">
    <property type="component" value="Unassembled WGS sequence"/>
</dbReference>
<keyword evidence="3" id="KW-1185">Reference proteome</keyword>
<reference evidence="2 3" key="1">
    <citation type="submission" date="2020-10" db="EMBL/GenBank/DDBJ databases">
        <title>Sequencing the genomes of 1000 actinobacteria strains.</title>
        <authorList>
            <person name="Klenk H.-P."/>
        </authorList>
    </citation>
    <scope>NUCLEOTIDE SEQUENCE [LARGE SCALE GENOMIC DNA]</scope>
    <source>
        <strain evidence="2 3">DSM 43748</strain>
    </source>
</reference>
<dbReference type="PANTHER" id="PTHR30136:SF24">
    <property type="entry name" value="HTH-TYPE TRANSCRIPTIONAL REPRESSOR ALLR"/>
    <property type="match status" value="1"/>
</dbReference>